<name>A0A9P5Y9T6_9AGAR</name>
<dbReference type="Proteomes" id="UP000807353">
    <property type="component" value="Unassembled WGS sequence"/>
</dbReference>
<sequence length="268" mass="30138">MLTTTLQKTKESLDPIFQDACSTDLVIPVMGPPGVGKSTFINSLCGRDVVEVGYGLKTCTQRLKAVTLKATKGPFKNHCLVIVDTPPFNSTATSDLEILRCVADCLASFYRFSHRKHMKLAGMIYLYEISQEHMTLGNCQDRELFQKICGNEALVMVVVGATKWEQLDGQAAQKCIDRLKGIFWDDLSREEPQICRVRNTHDGAWDIVNRLAQGKKSRTTLQIQRELVDQNKLIRDTEAGRYVKIWGRNSNRASLAQHILIFFGAKSV</sequence>
<dbReference type="OrthoDB" id="8954335at2759"/>
<evidence type="ECO:0000313" key="2">
    <source>
        <dbReference type="EMBL" id="KAF9464790.1"/>
    </source>
</evidence>
<dbReference type="EMBL" id="MU150251">
    <property type="protein sequence ID" value="KAF9464790.1"/>
    <property type="molecule type" value="Genomic_DNA"/>
</dbReference>
<protein>
    <submittedName>
        <fullName evidence="2">P-loop containing nucleoside triphosphate hydrolase protein</fullName>
    </submittedName>
</protein>
<dbReference type="AlphaFoldDB" id="A0A9P5Y9T6"/>
<evidence type="ECO:0000259" key="1">
    <source>
        <dbReference type="Pfam" id="PF01926"/>
    </source>
</evidence>
<comment type="caution">
    <text evidence="2">The sequence shown here is derived from an EMBL/GenBank/DDBJ whole genome shotgun (WGS) entry which is preliminary data.</text>
</comment>
<keyword evidence="3" id="KW-1185">Reference proteome</keyword>
<dbReference type="GO" id="GO:0016787">
    <property type="term" value="F:hydrolase activity"/>
    <property type="evidence" value="ECO:0007669"/>
    <property type="project" value="UniProtKB-KW"/>
</dbReference>
<dbReference type="GO" id="GO:0005525">
    <property type="term" value="F:GTP binding"/>
    <property type="evidence" value="ECO:0007669"/>
    <property type="project" value="InterPro"/>
</dbReference>
<organism evidence="2 3">
    <name type="scientific">Collybia nuda</name>
    <dbReference type="NCBI Taxonomy" id="64659"/>
    <lineage>
        <taxon>Eukaryota</taxon>
        <taxon>Fungi</taxon>
        <taxon>Dikarya</taxon>
        <taxon>Basidiomycota</taxon>
        <taxon>Agaricomycotina</taxon>
        <taxon>Agaricomycetes</taxon>
        <taxon>Agaricomycetidae</taxon>
        <taxon>Agaricales</taxon>
        <taxon>Tricholomatineae</taxon>
        <taxon>Clitocybaceae</taxon>
        <taxon>Collybia</taxon>
    </lineage>
</organism>
<dbReference type="CDD" id="cd00882">
    <property type="entry name" value="Ras_like_GTPase"/>
    <property type="match status" value="1"/>
</dbReference>
<gene>
    <name evidence="2" type="ORF">BDZ94DRAFT_1235009</name>
</gene>
<proteinExistence type="predicted"/>
<dbReference type="Gene3D" id="3.40.50.300">
    <property type="entry name" value="P-loop containing nucleotide triphosphate hydrolases"/>
    <property type="match status" value="1"/>
</dbReference>
<dbReference type="Pfam" id="PF01926">
    <property type="entry name" value="MMR_HSR1"/>
    <property type="match status" value="1"/>
</dbReference>
<dbReference type="SUPFAM" id="SSF52540">
    <property type="entry name" value="P-loop containing nucleoside triphosphate hydrolases"/>
    <property type="match status" value="1"/>
</dbReference>
<dbReference type="InterPro" id="IPR006073">
    <property type="entry name" value="GTP-bd"/>
</dbReference>
<feature type="domain" description="G" evidence="1">
    <location>
        <begin position="29"/>
        <end position="89"/>
    </location>
</feature>
<keyword evidence="2" id="KW-0378">Hydrolase</keyword>
<accession>A0A9P5Y9T6</accession>
<reference evidence="2" key="1">
    <citation type="submission" date="2020-11" db="EMBL/GenBank/DDBJ databases">
        <authorList>
            <consortium name="DOE Joint Genome Institute"/>
            <person name="Ahrendt S."/>
            <person name="Riley R."/>
            <person name="Andreopoulos W."/>
            <person name="Labutti K."/>
            <person name="Pangilinan J."/>
            <person name="Ruiz-Duenas F.J."/>
            <person name="Barrasa J.M."/>
            <person name="Sanchez-Garcia M."/>
            <person name="Camarero S."/>
            <person name="Miyauchi S."/>
            <person name="Serrano A."/>
            <person name="Linde D."/>
            <person name="Babiker R."/>
            <person name="Drula E."/>
            <person name="Ayuso-Fernandez I."/>
            <person name="Pacheco R."/>
            <person name="Padilla G."/>
            <person name="Ferreira P."/>
            <person name="Barriuso J."/>
            <person name="Kellner H."/>
            <person name="Castanera R."/>
            <person name="Alfaro M."/>
            <person name="Ramirez L."/>
            <person name="Pisabarro A.G."/>
            <person name="Kuo A."/>
            <person name="Tritt A."/>
            <person name="Lipzen A."/>
            <person name="He G."/>
            <person name="Yan M."/>
            <person name="Ng V."/>
            <person name="Cullen D."/>
            <person name="Martin F."/>
            <person name="Rosso M.-N."/>
            <person name="Henrissat B."/>
            <person name="Hibbett D."/>
            <person name="Martinez A.T."/>
            <person name="Grigoriev I.V."/>
        </authorList>
    </citation>
    <scope>NUCLEOTIDE SEQUENCE</scope>
    <source>
        <strain evidence="2">CBS 247.69</strain>
    </source>
</reference>
<dbReference type="InterPro" id="IPR027417">
    <property type="entry name" value="P-loop_NTPase"/>
</dbReference>
<evidence type="ECO:0000313" key="3">
    <source>
        <dbReference type="Proteomes" id="UP000807353"/>
    </source>
</evidence>